<evidence type="ECO:0000256" key="7">
    <source>
        <dbReference type="ARBA" id="ARBA00023136"/>
    </source>
</evidence>
<feature type="transmembrane region" description="Helical" evidence="8">
    <location>
        <begin position="411"/>
        <end position="431"/>
    </location>
</feature>
<dbReference type="PANTHER" id="PTHR30462:SF3">
    <property type="entry name" value="INTERMEMBRANE TRANSPORT PROTEIN PQIA"/>
    <property type="match status" value="1"/>
</dbReference>
<keyword evidence="10" id="KW-1185">Reference proteome</keyword>
<sequence>MTDSASSCRTPASQPLMACQECDLLQRIPPLPIGGKALCARCGYSLAARPTDPLQIPLALTVTAAIVFVVANVTPMIGLSAVGRHASTTIVGGAWQLWHEGEKIAAAIVMFCGVIAPAFFMVLMLAVLLTARRSQRARLPHWVGEILRWSLHMQPWSMYDVMSLGVLVALIKIAQLASVDPGIGMYAMGLLAVLVPAIMVSFDAREIWKLVDWETGKEASTQAVDQASLAGGRAMSLSLSTAARTAAQMGLVSCETCKLLSRPVHPEDPGHCPRCGAELEFRRAYSLQRTWALVIAAAVCYIPANMLPMMATSTFASSEADTIMGGVVYLFASGSWPLALIVLIASVMVPLGKLVALAYLLISVHRGMRGGCHQRARLYRMVELIGRWSMLDVFVVTFTVALVQLEPLMVVRPGPAVLFFAVVVVLTMIAAETFDPRLIWDAAGPMENEND</sequence>
<comment type="caution">
    <text evidence="9">The sequence shown here is derived from an EMBL/GenBank/DDBJ whole genome shotgun (WGS) entry which is preliminary data.</text>
</comment>
<dbReference type="InterPro" id="IPR051800">
    <property type="entry name" value="PqiA-PqiB_transport"/>
</dbReference>
<feature type="transmembrane region" description="Helical" evidence="8">
    <location>
        <begin position="104"/>
        <end position="129"/>
    </location>
</feature>
<dbReference type="InterPro" id="IPR007498">
    <property type="entry name" value="PqiA-like"/>
</dbReference>
<evidence type="ECO:0000256" key="5">
    <source>
        <dbReference type="ARBA" id="ARBA00022692"/>
    </source>
</evidence>
<evidence type="ECO:0000256" key="2">
    <source>
        <dbReference type="ARBA" id="ARBA00007555"/>
    </source>
</evidence>
<evidence type="ECO:0000313" key="10">
    <source>
        <dbReference type="Proteomes" id="UP000749010"/>
    </source>
</evidence>
<dbReference type="Proteomes" id="UP000749010">
    <property type="component" value="Unassembled WGS sequence"/>
</dbReference>
<reference evidence="9 10" key="1">
    <citation type="submission" date="2019-03" db="EMBL/GenBank/DDBJ databases">
        <title>Metabolic reconstructions from genomes of highly enriched 'Candidatus Accumulibacter' and 'Candidatus Competibacter' bioreactor populations.</title>
        <authorList>
            <person name="Annavajhala M.K."/>
            <person name="Welles L."/>
            <person name="Abbas B."/>
            <person name="Sorokin D."/>
            <person name="Park H."/>
            <person name="Van Loosdrecht M."/>
            <person name="Chandran K."/>
        </authorList>
    </citation>
    <scope>NUCLEOTIDE SEQUENCE [LARGE SCALE GENOMIC DNA]</scope>
    <source>
        <strain evidence="9 10">SBR_S</strain>
    </source>
</reference>
<protein>
    <submittedName>
        <fullName evidence="9">Paraquat-inducible protein A</fullName>
    </submittedName>
</protein>
<dbReference type="PANTHER" id="PTHR30462">
    <property type="entry name" value="INTERMEMBRANE TRANSPORT PROTEIN PQIB-RELATED"/>
    <property type="match status" value="1"/>
</dbReference>
<evidence type="ECO:0000256" key="3">
    <source>
        <dbReference type="ARBA" id="ARBA00022475"/>
    </source>
</evidence>
<feature type="transmembrane region" description="Helical" evidence="8">
    <location>
        <begin position="336"/>
        <end position="364"/>
    </location>
</feature>
<keyword evidence="6 8" id="KW-1133">Transmembrane helix</keyword>
<evidence type="ECO:0000256" key="8">
    <source>
        <dbReference type="SAM" id="Phobius"/>
    </source>
</evidence>
<feature type="transmembrane region" description="Helical" evidence="8">
    <location>
        <begin position="158"/>
        <end position="177"/>
    </location>
</feature>
<evidence type="ECO:0000256" key="4">
    <source>
        <dbReference type="ARBA" id="ARBA00022519"/>
    </source>
</evidence>
<evidence type="ECO:0000256" key="1">
    <source>
        <dbReference type="ARBA" id="ARBA00004429"/>
    </source>
</evidence>
<dbReference type="RefSeq" id="WP_169065993.1">
    <property type="nucleotide sequence ID" value="NZ_SPMY01000019.1"/>
</dbReference>
<evidence type="ECO:0000313" key="9">
    <source>
        <dbReference type="EMBL" id="NMQ27534.1"/>
    </source>
</evidence>
<feature type="transmembrane region" description="Helical" evidence="8">
    <location>
        <begin position="54"/>
        <end position="74"/>
    </location>
</feature>
<keyword evidence="7 8" id="KW-0472">Membrane</keyword>
<accession>A0ABX1TWT9</accession>
<proteinExistence type="inferred from homology"/>
<evidence type="ECO:0000256" key="6">
    <source>
        <dbReference type="ARBA" id="ARBA00022989"/>
    </source>
</evidence>
<keyword evidence="5 8" id="KW-0812">Transmembrane</keyword>
<dbReference type="NCBIfam" id="TIGR00155">
    <property type="entry name" value="pqiA_fam"/>
    <property type="match status" value="1"/>
</dbReference>
<feature type="transmembrane region" description="Helical" evidence="8">
    <location>
        <begin position="291"/>
        <end position="316"/>
    </location>
</feature>
<keyword evidence="3" id="KW-1003">Cell membrane</keyword>
<gene>
    <name evidence="9" type="ORF">E4Q23_07065</name>
</gene>
<dbReference type="InterPro" id="IPR005219">
    <property type="entry name" value="PqiA-like_proteobact"/>
</dbReference>
<keyword evidence="4" id="KW-0997">Cell inner membrane</keyword>
<feature type="transmembrane region" description="Helical" evidence="8">
    <location>
        <begin position="385"/>
        <end position="405"/>
    </location>
</feature>
<comment type="subcellular location">
    <subcellularLocation>
        <location evidence="1">Cell inner membrane</location>
        <topology evidence="1">Multi-pass membrane protein</topology>
    </subcellularLocation>
</comment>
<dbReference type="EMBL" id="SPMY01000019">
    <property type="protein sequence ID" value="NMQ27534.1"/>
    <property type="molecule type" value="Genomic_DNA"/>
</dbReference>
<name>A0ABX1TWT9_9PROT</name>
<feature type="transmembrane region" description="Helical" evidence="8">
    <location>
        <begin position="183"/>
        <end position="202"/>
    </location>
</feature>
<comment type="similarity">
    <text evidence="2">Belongs to the PqiA family.</text>
</comment>
<dbReference type="Pfam" id="PF04403">
    <property type="entry name" value="PqiA"/>
    <property type="match status" value="2"/>
</dbReference>
<organism evidence="9 10">
    <name type="scientific">Candidatus Accumulibacter phosphatis</name>
    <dbReference type="NCBI Taxonomy" id="327160"/>
    <lineage>
        <taxon>Bacteria</taxon>
        <taxon>Pseudomonadati</taxon>
        <taxon>Pseudomonadota</taxon>
        <taxon>Betaproteobacteria</taxon>
        <taxon>Candidatus Accumulibacter</taxon>
    </lineage>
</organism>